<sequence>MWPNWDPVAWLKTQHTRVLMKMRVGVYRCTGHNRYDIPDEELYYDPFDGGLRYITLAQLKAELATREHVPNKKEARAIRQQRARGRG</sequence>
<proteinExistence type="predicted"/>
<gene>
    <name evidence="1" type="ORF">BcepSauron_442</name>
</gene>
<keyword evidence="2" id="KW-1185">Reference proteome</keyword>
<protein>
    <submittedName>
        <fullName evidence="1">Uncharacterized protein</fullName>
    </submittedName>
</protein>
<dbReference type="Proteomes" id="UP000301424">
    <property type="component" value="Segment"/>
</dbReference>
<reference evidence="1 2" key="1">
    <citation type="submission" date="2019-02" db="EMBL/GenBank/DDBJ databases">
        <title>Complete genome sequence of Burkholderia cenocepacia phage BcepSauron.</title>
        <authorList>
            <person name="Park K."/>
            <person name="Gonzalez C."/>
            <person name="Liu M."/>
            <person name="Gill J."/>
        </authorList>
    </citation>
    <scope>NUCLEOTIDE SEQUENCE [LARGE SCALE GENOMIC DNA]</scope>
</reference>
<evidence type="ECO:0000313" key="2">
    <source>
        <dbReference type="Proteomes" id="UP000301424"/>
    </source>
</evidence>
<name>A0A482MNM7_9CAUD</name>
<accession>A0A482MNM7</accession>
<dbReference type="EMBL" id="MK552141">
    <property type="protein sequence ID" value="QBQ74822.1"/>
    <property type="molecule type" value="Genomic_DNA"/>
</dbReference>
<evidence type="ECO:0000313" key="1">
    <source>
        <dbReference type="EMBL" id="QBQ74822.1"/>
    </source>
</evidence>
<organism evidence="1 2">
    <name type="scientific">Burkholderia phage BcepSauron</name>
    <dbReference type="NCBI Taxonomy" id="2530033"/>
    <lineage>
        <taxon>Viruses</taxon>
        <taxon>Duplodnaviria</taxon>
        <taxon>Heunggongvirae</taxon>
        <taxon>Uroviricota</taxon>
        <taxon>Caudoviricetes</taxon>
        <taxon>Sarumanvirus</taxon>
        <taxon>Sarumanvirus bcepsauron</taxon>
    </lineage>
</organism>